<evidence type="ECO:0000313" key="3">
    <source>
        <dbReference type="EMBL" id="MET3596652.1"/>
    </source>
</evidence>
<dbReference type="GO" id="GO:0016301">
    <property type="term" value="F:kinase activity"/>
    <property type="evidence" value="ECO:0007669"/>
    <property type="project" value="UniProtKB-KW"/>
</dbReference>
<dbReference type="PANTHER" id="PTHR30437:SF5">
    <property type="entry name" value="REGULATOR OF NUCLEOSIDE DIPHOSPHATE KINASE"/>
    <property type="match status" value="1"/>
</dbReference>
<evidence type="ECO:0000259" key="2">
    <source>
        <dbReference type="Pfam" id="PF14760"/>
    </source>
</evidence>
<dbReference type="InterPro" id="IPR029462">
    <property type="entry name" value="Rnk_N"/>
</dbReference>
<organism evidence="3 4">
    <name type="scientific">Mesorhizobium shonense</name>
    <dbReference type="NCBI Taxonomy" id="1209948"/>
    <lineage>
        <taxon>Bacteria</taxon>
        <taxon>Pseudomonadati</taxon>
        <taxon>Pseudomonadota</taxon>
        <taxon>Alphaproteobacteria</taxon>
        <taxon>Hyphomicrobiales</taxon>
        <taxon>Phyllobacteriaceae</taxon>
        <taxon>Mesorhizobium</taxon>
    </lineage>
</organism>
<comment type="caution">
    <text evidence="3">The sequence shown here is derived from an EMBL/GenBank/DDBJ whole genome shotgun (WGS) entry which is preliminary data.</text>
</comment>
<dbReference type="InterPro" id="IPR023459">
    <property type="entry name" value="Tscrpt_elong_fac_GreA/B_fam"/>
</dbReference>
<keyword evidence="3" id="KW-0418">Kinase</keyword>
<dbReference type="Pfam" id="PF01272">
    <property type="entry name" value="GreA_GreB"/>
    <property type="match status" value="1"/>
</dbReference>
<protein>
    <submittedName>
        <fullName evidence="3">Regulator of nucleoside diphosphate kinase</fullName>
    </submittedName>
</protein>
<dbReference type="Pfam" id="PF14760">
    <property type="entry name" value="Rnk_N"/>
    <property type="match status" value="1"/>
</dbReference>
<feature type="domain" description="Regulator of nucleoside diphosphate kinase N-terminal" evidence="2">
    <location>
        <begin position="12"/>
        <end position="50"/>
    </location>
</feature>
<feature type="domain" description="Transcription elongation factor GreA/GreB C-terminal" evidence="1">
    <location>
        <begin position="57"/>
        <end position="131"/>
    </location>
</feature>
<keyword evidence="4" id="KW-1185">Reference proteome</keyword>
<gene>
    <name evidence="3" type="ORF">ABID26_006071</name>
</gene>
<proteinExistence type="predicted"/>
<dbReference type="Proteomes" id="UP001549036">
    <property type="component" value="Unassembled WGS sequence"/>
</dbReference>
<sequence length="139" mass="14994">MHATTQSRPGNQIVVSDADHDRLSGLARAFLERAPEMAEDLLAEMDRARIAAESAMPADVVRMGSTVTLHDDEGSVQCVTLVYPAEADIAEKRISVLTPLGTALIGARTGRTVSWRSRDSRVLSATIHAVEQTSSRRAP</sequence>
<name>A0ABV2I158_9HYPH</name>
<dbReference type="RefSeq" id="WP_126097394.1">
    <property type="nucleotide sequence ID" value="NZ_JBEPLM010000016.1"/>
</dbReference>
<dbReference type="EMBL" id="JBEPLM010000016">
    <property type="protein sequence ID" value="MET3596652.1"/>
    <property type="molecule type" value="Genomic_DNA"/>
</dbReference>
<dbReference type="InterPro" id="IPR036953">
    <property type="entry name" value="GreA/GreB_C_sf"/>
</dbReference>
<keyword evidence="3" id="KW-0808">Transferase</keyword>
<evidence type="ECO:0000259" key="1">
    <source>
        <dbReference type="Pfam" id="PF01272"/>
    </source>
</evidence>
<dbReference type="PANTHER" id="PTHR30437">
    <property type="entry name" value="TRANSCRIPTION ELONGATION FACTOR GREA"/>
    <property type="match status" value="1"/>
</dbReference>
<dbReference type="SUPFAM" id="SSF54534">
    <property type="entry name" value="FKBP-like"/>
    <property type="match status" value="1"/>
</dbReference>
<dbReference type="Gene3D" id="1.10.286.20">
    <property type="match status" value="1"/>
</dbReference>
<evidence type="ECO:0000313" key="4">
    <source>
        <dbReference type="Proteomes" id="UP001549036"/>
    </source>
</evidence>
<dbReference type="NCBIfam" id="NF004396">
    <property type="entry name" value="PRK05753.1"/>
    <property type="match status" value="1"/>
</dbReference>
<accession>A0ABV2I158</accession>
<dbReference type="InterPro" id="IPR001437">
    <property type="entry name" value="Tscrpt_elong_fac_GreA/B_C"/>
</dbReference>
<dbReference type="Gene3D" id="3.10.50.30">
    <property type="entry name" value="Transcription elongation factor, GreA/GreB, C-terminal domain"/>
    <property type="match status" value="1"/>
</dbReference>
<reference evidence="3 4" key="1">
    <citation type="submission" date="2024-06" db="EMBL/GenBank/DDBJ databases">
        <title>Genomic Encyclopedia of Type Strains, Phase IV (KMG-IV): sequencing the most valuable type-strain genomes for metagenomic binning, comparative biology and taxonomic classification.</title>
        <authorList>
            <person name="Goeker M."/>
        </authorList>
    </citation>
    <scope>NUCLEOTIDE SEQUENCE [LARGE SCALE GENOMIC DNA]</scope>
    <source>
        <strain evidence="3 4">DSM 29846</strain>
    </source>
</reference>